<keyword evidence="6" id="KW-1185">Reference proteome</keyword>
<reference evidence="5 6" key="1">
    <citation type="journal article" date="2024" name="Nat. Commun.">
        <title>Phylogenomics reveals the evolutionary origins of lichenization in chlorophyte algae.</title>
        <authorList>
            <person name="Puginier C."/>
            <person name="Libourel C."/>
            <person name="Otte J."/>
            <person name="Skaloud P."/>
            <person name="Haon M."/>
            <person name="Grisel S."/>
            <person name="Petersen M."/>
            <person name="Berrin J.G."/>
            <person name="Delaux P.M."/>
            <person name="Dal Grande F."/>
            <person name="Keller J."/>
        </authorList>
    </citation>
    <scope>NUCLEOTIDE SEQUENCE [LARGE SCALE GENOMIC DNA]</scope>
    <source>
        <strain evidence="5 6">SAG 216-7</strain>
    </source>
</reference>
<feature type="compositionally biased region" description="Low complexity" evidence="3">
    <location>
        <begin position="465"/>
        <end position="477"/>
    </location>
</feature>
<feature type="region of interest" description="Disordered" evidence="3">
    <location>
        <begin position="266"/>
        <end position="640"/>
    </location>
</feature>
<evidence type="ECO:0000259" key="4">
    <source>
        <dbReference type="PROSITE" id="PS50827"/>
    </source>
</evidence>
<feature type="region of interest" description="Disordered" evidence="3">
    <location>
        <begin position="938"/>
        <end position="1244"/>
    </location>
</feature>
<sequence>MEPEIPEGVEEVEGDVDFLQLLRESWELAAISQFCRIFSETLKIRPFSTDKLEAAILEPDEHGVFLSSLLYLLLRPAKETREPYIERESVVWEELLKRKLDAQWSQAFTAHPMAGGDFYTIDPVSRMNVLYALCEWRLDECAAVREVIRQASENPETADQLRHEPIGEDSKGNRYFHFADGSEDCRLYREEPPRKRLGKKNKDKSDEALWETVCTTLEEMSDFAAKMSASRNKNDKALHDLLTTSVLPKLMDTVQARRKAEERAAALEAMPKKRSSRLQVLQIKKDEEERKKKEEDEERTRMERERERVRKDREREMRLKARQDEEERLQRQAAELRRKLAGIHPDGPSREERYYRRLQQIDNGEIPSRGSSESRDVSASEPSKSQPQQEQGAPEAVTEHNSPERKLTPPEPTPKIHQPLDFPMPPMGAMETEHLSFNPHDEQPQASAPWQQHHNPYRQQREGFQQQQHQQQQQQQQAYGNATGGQLRQRSGNPGQQVRGRKREHSPGWSPMGLLVAKRHRALRTRPNRNTSALARFGKPLPPPRMDDYYEGSDLDLSSESEGPVYKPRSRADRSRRKQKESDSDPDYEGERSERSGRSARARAAAKRSTASNTARPSAPTQHQGFQSQHMQAQRMQEQEMQRRQLMARYQNASPAEQAIIKQQLLAQRHQQQQYLQQQQMQMAGMPGAQPGMAAYDAQAKQAALRQQMQQQQQRQEVLRLLSTLTPEQREQLSRLPPAAQNQFLAQLRQRHVEQQQEAARQHEVQQRMLASLNQQQVQQLQSMPKPQQQAALSSLTQRFQAQERLMQRQQAMQQMQQANGPMAQPMLHQQQQNQHGFAPQGFQQRPQDNMPGSSGAIFSPRAMQGGQQQQRSQFIPTQPMIPTGPPTSDRGFQPHNTAGNGVTPDWARQSGMHPAMQKASVAFAPQAMSAPSMLEPLPVLFPQQGGGAGFGEQPQPQQPASAPLGSMPQAVRHAQSEHAQQQRTSSPLVPQEMQGTSRPAVGQPVPTREASDRAVQPGSPRYSVPITTGHDKADSSDRAGAPTSQITSGASRGSQPFHHAASGVQQPQAAPSQSTPARPVSAGQSPGLLIITSAAPSTAVGLAASSDAGPRESPGTGGGAAADGGQGPGPRELFQQDEPGFPDSEEQEGRCPSPLPVSIDDFGQPHDLQDMMPEDLPWNSEHSPPPQELPCAAKGMPQREPEAGAPQEPSSAAPGVNVLEAEEGAQGPATSVEGVDGQSLEKS</sequence>
<dbReference type="PANTHER" id="PTHR14296:SF3">
    <property type="entry name" value="DIKAR, ISOFORM F"/>
    <property type="match status" value="1"/>
</dbReference>
<dbReference type="InterPro" id="IPR028938">
    <property type="entry name" value="Rsf1-like"/>
</dbReference>
<dbReference type="InterPro" id="IPR028942">
    <property type="entry name" value="WHIM1_dom"/>
</dbReference>
<feature type="compositionally biased region" description="Acidic residues" evidence="3">
    <location>
        <begin position="549"/>
        <end position="559"/>
    </location>
</feature>
<dbReference type="EMBL" id="JALJOT010000003">
    <property type="protein sequence ID" value="KAK9916559.1"/>
    <property type="molecule type" value="Genomic_DNA"/>
</dbReference>
<feature type="compositionally biased region" description="Polar residues" evidence="3">
    <location>
        <begin position="1043"/>
        <end position="1055"/>
    </location>
</feature>
<evidence type="ECO:0000256" key="3">
    <source>
        <dbReference type="SAM" id="MobiDB-lite"/>
    </source>
</evidence>
<feature type="region of interest" description="Disordered" evidence="3">
    <location>
        <begin position="833"/>
        <end position="856"/>
    </location>
</feature>
<feature type="compositionally biased region" description="Low complexity" evidence="3">
    <location>
        <begin position="627"/>
        <end position="636"/>
    </location>
</feature>
<organism evidence="5 6">
    <name type="scientific">Coccomyxa subellipsoidea</name>
    <dbReference type="NCBI Taxonomy" id="248742"/>
    <lineage>
        <taxon>Eukaryota</taxon>
        <taxon>Viridiplantae</taxon>
        <taxon>Chlorophyta</taxon>
        <taxon>core chlorophytes</taxon>
        <taxon>Trebouxiophyceae</taxon>
        <taxon>Trebouxiophyceae incertae sedis</taxon>
        <taxon>Coccomyxaceae</taxon>
        <taxon>Coccomyxa</taxon>
    </lineage>
</organism>
<feature type="compositionally biased region" description="Basic and acidic residues" evidence="3">
    <location>
        <begin position="431"/>
        <end position="443"/>
    </location>
</feature>
<feature type="compositionally biased region" description="Polar residues" evidence="3">
    <location>
        <begin position="843"/>
        <end position="853"/>
    </location>
</feature>
<dbReference type="Pfam" id="PF15612">
    <property type="entry name" value="WHIM1"/>
    <property type="match status" value="1"/>
</dbReference>
<proteinExistence type="predicted"/>
<feature type="compositionally biased region" description="Basic residues" evidence="3">
    <location>
        <begin position="517"/>
        <end position="527"/>
    </location>
</feature>
<feature type="region of interest" description="Disordered" evidence="3">
    <location>
        <begin position="882"/>
        <end position="903"/>
    </location>
</feature>
<feature type="compositionally biased region" description="Low complexity" evidence="3">
    <location>
        <begin position="1061"/>
        <end position="1080"/>
    </location>
</feature>
<feature type="compositionally biased region" description="Low complexity" evidence="3">
    <location>
        <begin position="833"/>
        <end position="842"/>
    </location>
</feature>
<evidence type="ECO:0000256" key="1">
    <source>
        <dbReference type="ARBA" id="ARBA00004123"/>
    </source>
</evidence>
<evidence type="ECO:0000313" key="5">
    <source>
        <dbReference type="EMBL" id="KAK9916559.1"/>
    </source>
</evidence>
<feature type="compositionally biased region" description="Low complexity" evidence="3">
    <location>
        <begin position="379"/>
        <end position="391"/>
    </location>
</feature>
<dbReference type="Proteomes" id="UP001491310">
    <property type="component" value="Unassembled WGS sequence"/>
</dbReference>
<evidence type="ECO:0000256" key="2">
    <source>
        <dbReference type="ARBA" id="ARBA00023242"/>
    </source>
</evidence>
<dbReference type="PROSITE" id="PS50827">
    <property type="entry name" value="DDT"/>
    <property type="match status" value="1"/>
</dbReference>
<feature type="domain" description="DDT" evidence="4">
    <location>
        <begin position="22"/>
        <end position="83"/>
    </location>
</feature>
<gene>
    <name evidence="5" type="ORF">WJX75_004197</name>
</gene>
<accession>A0ABR2YY76</accession>
<feature type="compositionally biased region" description="Gly residues" evidence="3">
    <location>
        <begin position="1116"/>
        <end position="1129"/>
    </location>
</feature>
<feature type="compositionally biased region" description="Basic and acidic residues" evidence="3">
    <location>
        <begin position="397"/>
        <end position="408"/>
    </location>
</feature>
<feature type="compositionally biased region" description="Basic and acidic residues" evidence="3">
    <location>
        <begin position="283"/>
        <end position="338"/>
    </location>
</feature>
<dbReference type="InterPro" id="IPR018501">
    <property type="entry name" value="DDT_dom"/>
</dbReference>
<feature type="compositionally biased region" description="Polar residues" evidence="3">
    <location>
        <begin position="444"/>
        <end position="464"/>
    </location>
</feature>
<dbReference type="PANTHER" id="PTHR14296">
    <property type="entry name" value="REMODELING AND SPACING FACTOR 1"/>
    <property type="match status" value="1"/>
</dbReference>
<feature type="compositionally biased region" description="Polar residues" evidence="3">
    <location>
        <begin position="978"/>
        <end position="998"/>
    </location>
</feature>
<name>A0ABR2YY76_9CHLO</name>
<feature type="compositionally biased region" description="Low complexity" evidence="3">
    <location>
        <begin position="607"/>
        <end position="616"/>
    </location>
</feature>
<feature type="compositionally biased region" description="Low complexity" evidence="3">
    <location>
        <begin position="954"/>
        <end position="964"/>
    </location>
</feature>
<evidence type="ECO:0000313" key="6">
    <source>
        <dbReference type="Proteomes" id="UP001491310"/>
    </source>
</evidence>
<comment type="subcellular location">
    <subcellularLocation>
        <location evidence="1">Nucleus</location>
    </subcellularLocation>
</comment>
<keyword evidence="2" id="KW-0539">Nucleus</keyword>
<comment type="caution">
    <text evidence="5">The sequence shown here is derived from an EMBL/GenBank/DDBJ whole genome shotgun (WGS) entry which is preliminary data.</text>
</comment>
<feature type="compositionally biased region" description="Polar residues" evidence="3">
    <location>
        <begin position="478"/>
        <end position="496"/>
    </location>
</feature>
<protein>
    <recommendedName>
        <fullName evidence="4">DDT domain-containing protein</fullName>
    </recommendedName>
</protein>